<dbReference type="SMART" id="SM01345">
    <property type="entry name" value="Rapamycin_bind"/>
    <property type="match status" value="1"/>
</dbReference>
<dbReference type="GO" id="GO:0016242">
    <property type="term" value="P:negative regulation of macroautophagy"/>
    <property type="evidence" value="ECO:0007669"/>
    <property type="project" value="TreeGrafter"/>
</dbReference>
<evidence type="ECO:0000259" key="13">
    <source>
        <dbReference type="PROSITE" id="PS51190"/>
    </source>
</evidence>
<dbReference type="InterPro" id="IPR024585">
    <property type="entry name" value="mTOR_dom"/>
</dbReference>
<evidence type="ECO:0000256" key="3">
    <source>
        <dbReference type="ARBA" id="ARBA00022737"/>
    </source>
</evidence>
<dbReference type="PANTHER" id="PTHR11139:SF9">
    <property type="entry name" value="SERINE_THREONINE-PROTEIN KINASE MTOR"/>
    <property type="match status" value="1"/>
</dbReference>
<evidence type="ECO:0000256" key="9">
    <source>
        <dbReference type="RuleBase" id="RU364109"/>
    </source>
</evidence>
<dbReference type="InterPro" id="IPR050517">
    <property type="entry name" value="DDR_Repair_Kinase"/>
</dbReference>
<evidence type="ECO:0000256" key="7">
    <source>
        <dbReference type="ARBA" id="ARBA00047899"/>
    </source>
</evidence>
<dbReference type="InterPro" id="IPR018936">
    <property type="entry name" value="PI3/4_kinase_CS"/>
</dbReference>
<feature type="domain" description="FATC" evidence="13">
    <location>
        <begin position="2654"/>
        <end position="2686"/>
    </location>
</feature>
<dbReference type="Gene3D" id="3.30.1010.10">
    <property type="entry name" value="Phosphatidylinositol 3-kinase Catalytic Subunit, Chain A, domain 4"/>
    <property type="match status" value="1"/>
</dbReference>
<dbReference type="PROSITE" id="PS00916">
    <property type="entry name" value="PI3_4_KINASE_2"/>
    <property type="match status" value="1"/>
</dbReference>
<dbReference type="OrthoDB" id="381190at2759"/>
<dbReference type="FunFam" id="3.30.1010.10:FF:000006">
    <property type="entry name" value="Serine/threonine-protein kinase TOR"/>
    <property type="match status" value="1"/>
</dbReference>
<evidence type="ECO:0000313" key="15">
    <source>
        <dbReference type="Proteomes" id="UP001151518"/>
    </source>
</evidence>
<dbReference type="InterPro" id="IPR057564">
    <property type="entry name" value="HEAT_ATR"/>
</dbReference>
<evidence type="ECO:0000256" key="2">
    <source>
        <dbReference type="ARBA" id="ARBA00022679"/>
    </source>
</evidence>
<sequence>MVESLRADVLARIRSKDAEERAAGATMLRKQIVAAEASGKHGSQNPVYVELNAMIMRLARANDVQDRLACTAILTALVDIDMLEDTQKTRITAQLKTLLNGNNPVVCLEAAFIYGKLIQKKWAVVMASVEPEVSRCLEWLAGERSEVRRLTALKLIEVLCIGAPTSLYSYIPKILTSLSPPLRDHRLEMRDAAARALGACLDLVPMQDQTTRNPWLNYLFEELQRDHQLASTEGYHAALLVCQELVLHGGMYMQSHYGNASEMALKLKDHRDPVVHKTAINLLPMLARYSPQDFARLNVGGETLLARTCNYLITLSRTSSTDRATAFVALAHIAQSCSSDFRVYLEPTTRAIRDVLLQRAKSRVPPSEADETAAAMLNTIAILASAMGPALTRYMREILDLMFTTGLSKALCDSLAVLEREVNQLQPAIQDRLLDMVSIILVNVPFRPTQPSLDRLEQRMGAVSLHYATATGGGAHSGDKSSGGGLSTMALGLNAGNTVNGSTMASPAGGGLANGPGATGNEPVSLVVSAASNIPLTNEILVLALHTLSSFNFSEENLSEFVRNDVLEYLSHSSAAVRKEAINAVSHIVLSDPLYKTMAGAGVEVASEVVQRLVSAAVTDLDPDVRLMAARMLEKGTCFDFHMGKAQNIQSLFLLLNDEVFEVRLTILGVIGRLANMNPAHVMPSLRRMVVQLLTELEFSQTNSEREECIQLLMVLVRAAENWVRPYVGDIFRTILPRIDDGPPQLSSKLLDTVAALAQVGGSDLVPHLDKLLSSIMNALSDQTSVQKNMSALKALSSCASFCGMVIDPYIEYPLLFDILTGMLKNQPDKELRLEIMRVIGSLGAVDPHKYKDAKINVSGTYGGGGAGGNTTDGGDINDAHQTKIGSAGKKDGKKRIRKTHRQVRAPPPNVMTVFNGEKPRETLVGDIPVDAYGTTFSGDVYYTSVSVNALLRILDNPADTMFHQQAVQALITMSSPLQNACAPYLDRVVPAILRAMAMSPPGKSEFYIESLGRLVGIARQLIRPYLEPLFGLFATDKPISDQQQAASIGLIEVLAEALSGDFGPHISIVLPFLITVIDRDTSESLQPTLRSLHALQILSPSLEGYLFLVMPRLISLLNPTTTPLGVIEADLECISSIVSAVNCGSFASRIVLTLVRLLQCAPTQALQTATIDTLCTLMEQLQDDFTLFMPTINAAMKKRGIVDHVKYERYSRLLFSGRLIPKDAQRVQPLLHGDALQSEASLGQPGEGMAKFYVDAMLLRRAWSTTQRVSKEDWIGWLNRFSVELLQQSPSPALRACASLAFKNPKLCSELFNAGFVSCWTELPGQYQQEIITSLQDVASNPDVPSDILQTILSLAGFMERDEKQIPIDLKLLGDYADRCHALAKELHYKEAEWTLEKNYETIEKLIELNQNLDLHDSAIGMLNHVRNEQPDIEESVEWYLRLQRWDEALAIYQRQEAENGPSHINLNGQIRCLFEMSDWETLIPMYDRIWRGNDHQLQLASANIGMSMAWAMGDIDRMEFYLSTLPNMSKDKSFCRALLSVYHNKFDEAIEHINDARNEMEMDLVSHITESYSRGYSQVFRCQMLTELEEVIAYKTAHDDKERRGAIISTWRRRLEGIQQDVGMWQKILRLRSMVLRPVLDLDTWIKYVNMCRNSDQMKIARHAISQLLEDEARYLEEIHTGETDSPSTIVTAHAHEYMRLRAQLDQQQQGHQQQLQRGYQMDGMVPRSSGYSSWNGQQQQNISGNAALNDASINAPLDTAIRISQQPALVYMYLKYKWAANERRDAFQMLEMFSGDYSSKIGFDPRNPDAFADHMDARAYASVNNQADAAEDAKVIHFLARFYFKRAEWLSSIQQNASLAQEARSKAGIGINDTSYTRIMGRSESISMRRPRLSISAGTANGTPGSDMAKSLADTKADQDAEFLFKLKGERINESILESYRAATVLDRKWYKAWHSLALRHYYETQKYDTEHANVSVEIIDKHVVPAVHGFFRAIQLSKSDTTLQDTLRLLTAWFNYSQHEGVAQAVLDGFNSVPIRTWLQVIPQILARIHIKFESTSRLIRQLLTEVGKFHPHAILFSLYVAARSDHPERSQAAKDVLAKLHDLSPELVEETEVVSRELIRITLLFPEMWQEALDNASKCYYGQRDPVEMMKILAPLHERARNPETLREYHFVQMFGNDLASAEEHLNQYFSAEPGHRNDAFLQQAWELYYIIFRRIQKLFPEPTSLALKDTAPTLLQCRDMHLAVPGTYDPDRELVHIESFDPVVHVYNTKQHPRRVCIHGSDGNRYTFILKGHEDLRQDERVMQLFGLVNSLLMRDNETARRSLAIERFPVIPLSSNSGLIGFYPNCETIHEIIRFYREAHNQPLNLEQRMALQFSPNYESLTVMQKVESFEYALSNTPGNDLQRAMWYKSPSAEVWLERRTNYTRSMAVMSIAGYILGLGDRHPSNIMMHERSGKIVHIDFGDCFEVAAHREKYPERVPFRLTRMIIMPMEVGTIEGSFKFTANHTMRVLRANRDSLMAVLEAFVFDPLVSWSYIQETDKTDEAAANITGGNRHRVRGPAGANGATHNAAANHEQATRWTAPTRNENISDIAIMGGSRPDDMTGKMNKQLKHDGVDDKGWQVGNPKARAIVKRIHDKLRGTDFDSNVQLPVAAQIDKLIDQATSSENLAVLYVGWVPLW</sequence>
<dbReference type="InterPro" id="IPR003151">
    <property type="entry name" value="PIK-rel_kinase_FAT"/>
</dbReference>
<evidence type="ECO:0000256" key="4">
    <source>
        <dbReference type="ARBA" id="ARBA00022741"/>
    </source>
</evidence>
<dbReference type="GO" id="GO:0005524">
    <property type="term" value="F:ATP binding"/>
    <property type="evidence" value="ECO:0007669"/>
    <property type="project" value="UniProtKB-KW"/>
</dbReference>
<evidence type="ECO:0000256" key="10">
    <source>
        <dbReference type="SAM" id="MobiDB-lite"/>
    </source>
</evidence>
<reference evidence="14" key="1">
    <citation type="submission" date="2022-07" db="EMBL/GenBank/DDBJ databases">
        <title>Phylogenomic reconstructions and comparative analyses of Kickxellomycotina fungi.</title>
        <authorList>
            <person name="Reynolds N.K."/>
            <person name="Stajich J.E."/>
            <person name="Barry K."/>
            <person name="Grigoriev I.V."/>
            <person name="Crous P."/>
            <person name="Smith M.E."/>
        </authorList>
    </citation>
    <scope>NUCLEOTIDE SEQUENCE</scope>
    <source>
        <strain evidence="14">NRRL 3115</strain>
    </source>
</reference>
<comment type="caution">
    <text evidence="14">The sequence shown here is derived from an EMBL/GenBank/DDBJ whole genome shotgun (WGS) entry which is preliminary data.</text>
</comment>
<keyword evidence="5 9" id="KW-0418">Kinase</keyword>
<dbReference type="GO" id="GO:0004674">
    <property type="term" value="F:protein serine/threonine kinase activity"/>
    <property type="evidence" value="ECO:0007669"/>
    <property type="project" value="UniProtKB-KW"/>
</dbReference>
<dbReference type="InterPro" id="IPR009076">
    <property type="entry name" value="FRB_dom"/>
</dbReference>
<keyword evidence="4 9" id="KW-0547">Nucleotide-binding</keyword>
<evidence type="ECO:0000259" key="12">
    <source>
        <dbReference type="PROSITE" id="PS51189"/>
    </source>
</evidence>
<gene>
    <name evidence="14" type="primary">TOR1_1</name>
    <name evidence="14" type="ORF">GGI25_004505</name>
</gene>
<dbReference type="GO" id="GO:0031932">
    <property type="term" value="C:TORC2 complex"/>
    <property type="evidence" value="ECO:0007669"/>
    <property type="project" value="TreeGrafter"/>
</dbReference>
<dbReference type="InterPro" id="IPR000403">
    <property type="entry name" value="PI3/4_kinase_cat_dom"/>
</dbReference>
<dbReference type="InterPro" id="IPR003152">
    <property type="entry name" value="FATC_dom"/>
</dbReference>
<feature type="domain" description="PI3K/PI4K catalytic" evidence="11">
    <location>
        <begin position="2266"/>
        <end position="2578"/>
    </location>
</feature>
<dbReference type="Pfam" id="PF11865">
    <property type="entry name" value="mTOR_dom"/>
    <property type="match status" value="1"/>
</dbReference>
<evidence type="ECO:0000256" key="6">
    <source>
        <dbReference type="ARBA" id="ARBA00022840"/>
    </source>
</evidence>
<proteinExistence type="inferred from homology"/>
<dbReference type="Pfam" id="PF02259">
    <property type="entry name" value="FAT"/>
    <property type="match status" value="2"/>
</dbReference>
<evidence type="ECO:0000313" key="14">
    <source>
        <dbReference type="EMBL" id="KAJ2674020.1"/>
    </source>
</evidence>
<protein>
    <recommendedName>
        <fullName evidence="9">Serine/threonine-protein kinase TOR</fullName>
        <ecNumber evidence="9">2.7.11.1</ecNumber>
    </recommendedName>
</protein>
<dbReference type="SMART" id="SM01346">
    <property type="entry name" value="DUF3385"/>
    <property type="match status" value="1"/>
</dbReference>
<dbReference type="PROSITE" id="PS51189">
    <property type="entry name" value="FAT"/>
    <property type="match status" value="1"/>
</dbReference>
<dbReference type="Pfam" id="PF00454">
    <property type="entry name" value="PI3_PI4_kinase"/>
    <property type="match status" value="1"/>
</dbReference>
<dbReference type="InterPro" id="IPR014009">
    <property type="entry name" value="PIK_FAT"/>
</dbReference>
<dbReference type="Gene3D" id="1.25.10.10">
    <property type="entry name" value="Leucine-rich Repeat Variant"/>
    <property type="match status" value="4"/>
</dbReference>
<accession>A0A9W8G6I8</accession>
<dbReference type="Gene3D" id="1.20.120.150">
    <property type="entry name" value="FKBP12-rapamycin binding domain"/>
    <property type="match status" value="1"/>
</dbReference>
<dbReference type="PANTHER" id="PTHR11139">
    <property type="entry name" value="ATAXIA TELANGIECTASIA MUTATED ATM -RELATED"/>
    <property type="match status" value="1"/>
</dbReference>
<dbReference type="Proteomes" id="UP001151518">
    <property type="component" value="Unassembled WGS sequence"/>
</dbReference>
<dbReference type="SUPFAM" id="SSF56112">
    <property type="entry name" value="Protein kinase-like (PK-like)"/>
    <property type="match status" value="1"/>
</dbReference>
<dbReference type="InterPro" id="IPR011989">
    <property type="entry name" value="ARM-like"/>
</dbReference>
<keyword evidence="2 9" id="KW-0808">Transferase</keyword>
<dbReference type="GO" id="GO:0044877">
    <property type="term" value="F:protein-containing complex binding"/>
    <property type="evidence" value="ECO:0007669"/>
    <property type="project" value="InterPro"/>
</dbReference>
<dbReference type="InterPro" id="IPR036940">
    <property type="entry name" value="PI3/4_kinase_cat_sf"/>
</dbReference>
<dbReference type="EMBL" id="JANBTW010000061">
    <property type="protein sequence ID" value="KAJ2674020.1"/>
    <property type="molecule type" value="Genomic_DNA"/>
</dbReference>
<dbReference type="Pfam" id="PF08771">
    <property type="entry name" value="FRB_dom"/>
    <property type="match status" value="1"/>
</dbReference>
<evidence type="ECO:0000256" key="8">
    <source>
        <dbReference type="ARBA" id="ARBA00048679"/>
    </source>
</evidence>
<dbReference type="InterPro" id="IPR026683">
    <property type="entry name" value="TOR_cat"/>
</dbReference>
<dbReference type="Gene3D" id="1.10.1070.11">
    <property type="entry name" value="Phosphatidylinositol 3-/4-kinase, catalytic domain"/>
    <property type="match status" value="1"/>
</dbReference>
<dbReference type="SMART" id="SM01343">
    <property type="entry name" value="FATC"/>
    <property type="match status" value="1"/>
</dbReference>
<evidence type="ECO:0000256" key="5">
    <source>
        <dbReference type="ARBA" id="ARBA00022777"/>
    </source>
</evidence>
<keyword evidence="9" id="KW-0723">Serine/threonine-protein kinase</keyword>
<comment type="catalytic activity">
    <reaction evidence="8">
        <text>L-seryl-[protein] + ATP = O-phospho-L-seryl-[protein] + ADP + H(+)</text>
        <dbReference type="Rhea" id="RHEA:17989"/>
        <dbReference type="Rhea" id="RHEA-COMP:9863"/>
        <dbReference type="Rhea" id="RHEA-COMP:11604"/>
        <dbReference type="ChEBI" id="CHEBI:15378"/>
        <dbReference type="ChEBI" id="CHEBI:29999"/>
        <dbReference type="ChEBI" id="CHEBI:30616"/>
        <dbReference type="ChEBI" id="CHEBI:83421"/>
        <dbReference type="ChEBI" id="CHEBI:456216"/>
        <dbReference type="EC" id="2.7.11.1"/>
    </reaction>
</comment>
<comment type="catalytic activity">
    <reaction evidence="7 9">
        <text>L-threonyl-[protein] + ATP = O-phospho-L-threonyl-[protein] + ADP + H(+)</text>
        <dbReference type="Rhea" id="RHEA:46608"/>
        <dbReference type="Rhea" id="RHEA-COMP:11060"/>
        <dbReference type="Rhea" id="RHEA-COMP:11605"/>
        <dbReference type="ChEBI" id="CHEBI:15378"/>
        <dbReference type="ChEBI" id="CHEBI:30013"/>
        <dbReference type="ChEBI" id="CHEBI:30616"/>
        <dbReference type="ChEBI" id="CHEBI:61977"/>
        <dbReference type="ChEBI" id="CHEBI:456216"/>
        <dbReference type="EC" id="2.7.11.1"/>
    </reaction>
</comment>
<dbReference type="SMART" id="SM00146">
    <property type="entry name" value="PI3Kc"/>
    <property type="match status" value="1"/>
</dbReference>
<dbReference type="GO" id="GO:0031929">
    <property type="term" value="P:TOR signaling"/>
    <property type="evidence" value="ECO:0007669"/>
    <property type="project" value="TreeGrafter"/>
</dbReference>
<dbReference type="InterPro" id="IPR036738">
    <property type="entry name" value="FRB_sf"/>
</dbReference>
<dbReference type="Pfam" id="PF02260">
    <property type="entry name" value="FATC"/>
    <property type="match status" value="1"/>
</dbReference>
<evidence type="ECO:0000256" key="1">
    <source>
        <dbReference type="ARBA" id="ARBA00011031"/>
    </source>
</evidence>
<comment type="similarity">
    <text evidence="1 9">Belongs to the PI3/PI4-kinase family.</text>
</comment>
<feature type="region of interest" description="Disordered" evidence="10">
    <location>
        <begin position="871"/>
        <end position="900"/>
    </location>
</feature>
<dbReference type="FunFam" id="1.10.1070.11:FF:000029">
    <property type="entry name" value="Serine/threonine-protein kinase TOR"/>
    <property type="match status" value="1"/>
</dbReference>
<dbReference type="Pfam" id="PF23593">
    <property type="entry name" value="HEAT_ATR"/>
    <property type="match status" value="1"/>
</dbReference>
<name>A0A9W8G6I8_9FUNG</name>
<keyword evidence="3" id="KW-0677">Repeat</keyword>
<dbReference type="PROSITE" id="PS50290">
    <property type="entry name" value="PI3_4_KINASE_3"/>
    <property type="match status" value="1"/>
</dbReference>
<dbReference type="InterPro" id="IPR016024">
    <property type="entry name" value="ARM-type_fold"/>
</dbReference>
<dbReference type="GO" id="GO:0031931">
    <property type="term" value="C:TORC1 complex"/>
    <property type="evidence" value="ECO:0007669"/>
    <property type="project" value="TreeGrafter"/>
</dbReference>
<organism evidence="14 15">
    <name type="scientific">Coemansia spiralis</name>
    <dbReference type="NCBI Taxonomy" id="417178"/>
    <lineage>
        <taxon>Eukaryota</taxon>
        <taxon>Fungi</taxon>
        <taxon>Fungi incertae sedis</taxon>
        <taxon>Zoopagomycota</taxon>
        <taxon>Kickxellomycotina</taxon>
        <taxon>Kickxellomycetes</taxon>
        <taxon>Kickxellales</taxon>
        <taxon>Kickxellaceae</taxon>
        <taxon>Coemansia</taxon>
    </lineage>
</organism>
<dbReference type="SUPFAM" id="SSF48371">
    <property type="entry name" value="ARM repeat"/>
    <property type="match status" value="2"/>
</dbReference>
<feature type="domain" description="FAT" evidence="12">
    <location>
        <begin position="1373"/>
        <end position="2089"/>
    </location>
</feature>
<dbReference type="EC" id="2.7.11.1" evidence="9"/>
<dbReference type="PROSITE" id="PS00915">
    <property type="entry name" value="PI3_4_KINASE_1"/>
    <property type="match status" value="1"/>
</dbReference>
<dbReference type="SUPFAM" id="SSF47212">
    <property type="entry name" value="FKBP12-rapamycin-binding domain of FKBP-rapamycin-associated protein (FRAP)"/>
    <property type="match status" value="1"/>
</dbReference>
<dbReference type="GO" id="GO:0005634">
    <property type="term" value="C:nucleus"/>
    <property type="evidence" value="ECO:0007669"/>
    <property type="project" value="TreeGrafter"/>
</dbReference>
<dbReference type="GO" id="GO:0005737">
    <property type="term" value="C:cytoplasm"/>
    <property type="evidence" value="ECO:0007669"/>
    <property type="project" value="TreeGrafter"/>
</dbReference>
<dbReference type="InterPro" id="IPR011009">
    <property type="entry name" value="Kinase-like_dom_sf"/>
</dbReference>
<keyword evidence="6 9" id="KW-0067">ATP-binding</keyword>
<dbReference type="CDD" id="cd05169">
    <property type="entry name" value="PIKKc_TOR"/>
    <property type="match status" value="1"/>
</dbReference>
<evidence type="ECO:0000259" key="11">
    <source>
        <dbReference type="PROSITE" id="PS50290"/>
    </source>
</evidence>
<dbReference type="PROSITE" id="PS51190">
    <property type="entry name" value="FATC"/>
    <property type="match status" value="1"/>
</dbReference>